<dbReference type="InterPro" id="IPR000182">
    <property type="entry name" value="GNAT_dom"/>
</dbReference>
<organism evidence="4 5">
    <name type="scientific">Mangrovicoccus algicola</name>
    <dbReference type="NCBI Taxonomy" id="2771008"/>
    <lineage>
        <taxon>Bacteria</taxon>
        <taxon>Pseudomonadati</taxon>
        <taxon>Pseudomonadota</taxon>
        <taxon>Alphaproteobacteria</taxon>
        <taxon>Rhodobacterales</taxon>
        <taxon>Paracoccaceae</taxon>
        <taxon>Mangrovicoccus</taxon>
    </lineage>
</organism>
<dbReference type="InterPro" id="IPR050680">
    <property type="entry name" value="YpeA/RimI_acetyltransf"/>
</dbReference>
<dbReference type="GO" id="GO:0016747">
    <property type="term" value="F:acyltransferase activity, transferring groups other than amino-acyl groups"/>
    <property type="evidence" value="ECO:0007669"/>
    <property type="project" value="InterPro"/>
</dbReference>
<dbReference type="InterPro" id="IPR016181">
    <property type="entry name" value="Acyl_CoA_acyltransferase"/>
</dbReference>
<dbReference type="RefSeq" id="WP_193184065.1">
    <property type="nucleotide sequence ID" value="NZ_JACVXA010000046.1"/>
</dbReference>
<comment type="caution">
    <text evidence="4">The sequence shown here is derived from an EMBL/GenBank/DDBJ whole genome shotgun (WGS) entry which is preliminary data.</text>
</comment>
<evidence type="ECO:0000313" key="5">
    <source>
        <dbReference type="Proteomes" id="UP000609121"/>
    </source>
</evidence>
<dbReference type="AlphaFoldDB" id="A0A8J6YZ96"/>
<evidence type="ECO:0000259" key="3">
    <source>
        <dbReference type="PROSITE" id="PS51186"/>
    </source>
</evidence>
<keyword evidence="2" id="KW-0012">Acyltransferase</keyword>
<feature type="domain" description="N-acetyltransferase" evidence="3">
    <location>
        <begin position="1"/>
        <end position="137"/>
    </location>
</feature>
<dbReference type="EMBL" id="JACVXA010000046">
    <property type="protein sequence ID" value="MBE3639409.1"/>
    <property type="molecule type" value="Genomic_DNA"/>
</dbReference>
<protein>
    <submittedName>
        <fullName evidence="4">GNAT family N-acetyltransferase</fullName>
    </submittedName>
</protein>
<sequence length="144" mass="14893">MTPAEMAALHAASFTTPRPWNEAEIAALLDGPGCFAALLPGGFALGRAIAGEAELLTIAVDPACRRQGLGRRLLAAFETAARDRGAERAFLEVAADNAAAEALYLGAGYGMAGRRRGYYRDPAGRPVDALVLSRDLPAAGPAGK</sequence>
<evidence type="ECO:0000256" key="2">
    <source>
        <dbReference type="ARBA" id="ARBA00023315"/>
    </source>
</evidence>
<evidence type="ECO:0000256" key="1">
    <source>
        <dbReference type="ARBA" id="ARBA00022679"/>
    </source>
</evidence>
<dbReference type="Pfam" id="PF00583">
    <property type="entry name" value="Acetyltransf_1"/>
    <property type="match status" value="1"/>
</dbReference>
<dbReference type="PANTHER" id="PTHR43420">
    <property type="entry name" value="ACETYLTRANSFERASE"/>
    <property type="match status" value="1"/>
</dbReference>
<keyword evidence="1" id="KW-0808">Transferase</keyword>
<dbReference type="SUPFAM" id="SSF55729">
    <property type="entry name" value="Acyl-CoA N-acyltransferases (Nat)"/>
    <property type="match status" value="1"/>
</dbReference>
<dbReference type="PANTHER" id="PTHR43420:SF44">
    <property type="entry name" value="ACETYLTRANSFERASE YPEA"/>
    <property type="match status" value="1"/>
</dbReference>
<dbReference type="Proteomes" id="UP000609121">
    <property type="component" value="Unassembled WGS sequence"/>
</dbReference>
<proteinExistence type="predicted"/>
<dbReference type="CDD" id="cd04301">
    <property type="entry name" value="NAT_SF"/>
    <property type="match status" value="1"/>
</dbReference>
<keyword evidence="5" id="KW-1185">Reference proteome</keyword>
<accession>A0A8J6YZ96</accession>
<dbReference type="Gene3D" id="3.40.630.30">
    <property type="match status" value="1"/>
</dbReference>
<reference evidence="4" key="1">
    <citation type="submission" date="2020-09" db="EMBL/GenBank/DDBJ databases">
        <title>A novel bacterium of genus Mangrovicoccus, isolated from South China Sea.</title>
        <authorList>
            <person name="Huang H."/>
            <person name="Mo K."/>
            <person name="Hu Y."/>
        </authorList>
    </citation>
    <scope>NUCLEOTIDE SEQUENCE</scope>
    <source>
        <strain evidence="4">HB182678</strain>
    </source>
</reference>
<dbReference type="PROSITE" id="PS51186">
    <property type="entry name" value="GNAT"/>
    <property type="match status" value="1"/>
</dbReference>
<evidence type="ECO:0000313" key="4">
    <source>
        <dbReference type="EMBL" id="MBE3639409.1"/>
    </source>
</evidence>
<gene>
    <name evidence="4" type="ORF">ICN82_14505</name>
</gene>
<name>A0A8J6YZ96_9RHOB</name>